<keyword evidence="2" id="KW-1185">Reference proteome</keyword>
<reference evidence="1 2" key="1">
    <citation type="submission" date="2018-08" db="EMBL/GenBank/DDBJ databases">
        <title>A genome reference for cultivated species of the human gut microbiota.</title>
        <authorList>
            <person name="Zou Y."/>
            <person name="Xue W."/>
            <person name="Luo G."/>
        </authorList>
    </citation>
    <scope>NUCLEOTIDE SEQUENCE [LARGE SCALE GENOMIC DNA]</scope>
    <source>
        <strain evidence="1 2">AF24-29</strain>
    </source>
</reference>
<dbReference type="AlphaFoldDB" id="A0A412G630"/>
<dbReference type="GeneID" id="83013830"/>
<evidence type="ECO:0000313" key="1">
    <source>
        <dbReference type="EMBL" id="RGR76744.1"/>
    </source>
</evidence>
<dbReference type="InterPro" id="IPR009057">
    <property type="entry name" value="Homeodomain-like_sf"/>
</dbReference>
<gene>
    <name evidence="1" type="ORF">DWY25_00185</name>
</gene>
<dbReference type="SUPFAM" id="SSF46689">
    <property type="entry name" value="Homeodomain-like"/>
    <property type="match status" value="1"/>
</dbReference>
<sequence length="187" mass="21168">MPPKPKITRSMIIDAAFEIIRNTGIETVNARTVSNKLNCSTQPVMYHFKTIEELKSAVYDKADAYHSAYLMNIHSDNPMKDIGLNYIQFAVKEKNLFRFLFQSNEFSGKNMTELINAEELQPILSILCEESAVNPEQAKIIFRSLFLLAHGYASMFANNEMAYDEQIVLSDLSLIYAGAINTLKGEN</sequence>
<dbReference type="RefSeq" id="WP_117892198.1">
    <property type="nucleotide sequence ID" value="NZ_CABJCV010000001.1"/>
</dbReference>
<name>A0A412G630_9FIRM</name>
<organism evidence="1 2">
    <name type="scientific">Holdemania filiformis</name>
    <dbReference type="NCBI Taxonomy" id="61171"/>
    <lineage>
        <taxon>Bacteria</taxon>
        <taxon>Bacillati</taxon>
        <taxon>Bacillota</taxon>
        <taxon>Erysipelotrichia</taxon>
        <taxon>Erysipelotrichales</taxon>
        <taxon>Erysipelotrichaceae</taxon>
        <taxon>Holdemania</taxon>
    </lineage>
</organism>
<dbReference type="EMBL" id="QRUP01000001">
    <property type="protein sequence ID" value="RGR76744.1"/>
    <property type="molecule type" value="Genomic_DNA"/>
</dbReference>
<dbReference type="Proteomes" id="UP000284178">
    <property type="component" value="Unassembled WGS sequence"/>
</dbReference>
<dbReference type="Gene3D" id="1.10.357.10">
    <property type="entry name" value="Tetracycline Repressor, domain 2"/>
    <property type="match status" value="1"/>
</dbReference>
<dbReference type="SUPFAM" id="SSF48498">
    <property type="entry name" value="Tetracyclin repressor-like, C-terminal domain"/>
    <property type="match status" value="1"/>
</dbReference>
<protein>
    <submittedName>
        <fullName evidence="1">TetR/AcrR family transcriptional regulator</fullName>
    </submittedName>
</protein>
<comment type="caution">
    <text evidence="1">The sequence shown here is derived from an EMBL/GenBank/DDBJ whole genome shotgun (WGS) entry which is preliminary data.</text>
</comment>
<dbReference type="InterPro" id="IPR036271">
    <property type="entry name" value="Tet_transcr_reg_TetR-rel_C_sf"/>
</dbReference>
<proteinExistence type="predicted"/>
<accession>A0A412G630</accession>
<evidence type="ECO:0000313" key="2">
    <source>
        <dbReference type="Proteomes" id="UP000284178"/>
    </source>
</evidence>